<comment type="caution">
    <text evidence="16">Lacks conserved residue(s) required for the propagation of feature annotation.</text>
</comment>
<evidence type="ECO:0000313" key="19">
    <source>
        <dbReference type="EMBL" id="SHJ98206.1"/>
    </source>
</evidence>
<keyword evidence="11 16" id="KW-0915">Sodium</keyword>
<dbReference type="NCBIfam" id="TIGR01938">
    <property type="entry name" value="nqrC"/>
    <property type="match status" value="1"/>
</dbReference>
<keyword evidence="13 16" id="KW-0830">Ubiquinone</keyword>
<dbReference type="EC" id="7.2.1.1" evidence="16 17"/>
<comment type="similarity">
    <text evidence="16 17">Belongs to the NqrC family.</text>
</comment>
<name>A0A1M6NRF8_9BACT</name>
<keyword evidence="9 16" id="KW-1133">Transmembrane helix</keyword>
<dbReference type="RefSeq" id="WP_139279655.1">
    <property type="nucleotide sequence ID" value="NZ_FQZE01000045.1"/>
</dbReference>
<evidence type="ECO:0000256" key="4">
    <source>
        <dbReference type="ARBA" id="ARBA00022553"/>
    </source>
</evidence>
<proteinExistence type="inferred from homology"/>
<feature type="domain" description="FMN-binding" evidence="18">
    <location>
        <begin position="125"/>
        <end position="221"/>
    </location>
</feature>
<dbReference type="PIRSF" id="PIRSF009437">
    <property type="entry name" value="NQR-1_subunit_C"/>
    <property type="match status" value="1"/>
</dbReference>
<keyword evidence="14 16" id="KW-0472">Membrane</keyword>
<comment type="subunit">
    <text evidence="16 17">Composed of six subunits; NqrA, NqrB, NqrC, NqrD, NqrE and NqrF.</text>
</comment>
<dbReference type="PANTHER" id="PTHR37838:SF1">
    <property type="entry name" value="NA(+)-TRANSLOCATING NADH-QUINONE REDUCTASE SUBUNIT C"/>
    <property type="match status" value="1"/>
</dbReference>
<dbReference type="HAMAP" id="MF_00427">
    <property type="entry name" value="NqrC"/>
    <property type="match status" value="1"/>
</dbReference>
<dbReference type="OrthoDB" id="9813828at2"/>
<evidence type="ECO:0000256" key="14">
    <source>
        <dbReference type="ARBA" id="ARBA00023136"/>
    </source>
</evidence>
<keyword evidence="2 16" id="KW-1003">Cell membrane</keyword>
<evidence type="ECO:0000256" key="10">
    <source>
        <dbReference type="ARBA" id="ARBA00023027"/>
    </source>
</evidence>
<evidence type="ECO:0000256" key="15">
    <source>
        <dbReference type="ARBA" id="ARBA00023201"/>
    </source>
</evidence>
<evidence type="ECO:0000259" key="18">
    <source>
        <dbReference type="SMART" id="SM00900"/>
    </source>
</evidence>
<dbReference type="AlphaFoldDB" id="A0A1M6NRF8"/>
<dbReference type="Proteomes" id="UP000184050">
    <property type="component" value="Unassembled WGS sequence"/>
</dbReference>
<accession>A0A1M6NRF8</accession>
<keyword evidence="5 16" id="KW-0285">Flavoprotein</keyword>
<keyword evidence="20" id="KW-1185">Reference proteome</keyword>
<dbReference type="STRING" id="1168035.SAMN05444280_14512"/>
<keyword evidence="8 16" id="KW-1278">Translocase</keyword>
<evidence type="ECO:0000256" key="16">
    <source>
        <dbReference type="HAMAP-Rule" id="MF_00427"/>
    </source>
</evidence>
<evidence type="ECO:0000256" key="7">
    <source>
        <dbReference type="ARBA" id="ARBA00022692"/>
    </source>
</evidence>
<evidence type="ECO:0000256" key="3">
    <source>
        <dbReference type="ARBA" id="ARBA00022519"/>
    </source>
</evidence>
<evidence type="ECO:0000313" key="20">
    <source>
        <dbReference type="Proteomes" id="UP000184050"/>
    </source>
</evidence>
<comment type="cofactor">
    <cofactor evidence="16 17">
        <name>FMN</name>
        <dbReference type="ChEBI" id="CHEBI:58210"/>
    </cofactor>
</comment>
<dbReference type="GO" id="GO:0010181">
    <property type="term" value="F:FMN binding"/>
    <property type="evidence" value="ECO:0007669"/>
    <property type="project" value="UniProtKB-UniRule"/>
</dbReference>
<evidence type="ECO:0000256" key="17">
    <source>
        <dbReference type="PIRNR" id="PIRNR009437"/>
    </source>
</evidence>
<evidence type="ECO:0000256" key="9">
    <source>
        <dbReference type="ARBA" id="ARBA00022989"/>
    </source>
</evidence>
<evidence type="ECO:0000256" key="5">
    <source>
        <dbReference type="ARBA" id="ARBA00022630"/>
    </source>
</evidence>
<gene>
    <name evidence="16" type="primary">nqrC</name>
    <name evidence="19" type="ORF">SAMN05444280_14512</name>
</gene>
<comment type="function">
    <text evidence="16">NQR complex catalyzes the reduction of ubiquinone-1 to ubiquinol by two successive reactions, coupled with the transport of Na(+) ions from the cytoplasm to the periplasm. NqrA to NqrE are probably involved in the second step, the conversion of ubisemiquinone to ubiquinol.</text>
</comment>
<evidence type="ECO:0000256" key="11">
    <source>
        <dbReference type="ARBA" id="ARBA00023053"/>
    </source>
</evidence>
<keyword evidence="4 16" id="KW-0597">Phosphoprotein</keyword>
<sequence length="233" mass="25978">MDRNSNTYTFIYAAGMVILVAAILASVAMALRPLQNTNIEVEKMQNILASVNIESTAADAEEIYTERIQTQYVVNWQGEVVEGEDAFDIDLKKEQAKDLEERLMPVYECQTEEGLKYIFPMRGSGLWGPIWGFVSLDSDMNTIYGANFDHQSETPGLGAEISTDWFQATFSGKEIFNEQGELVSLTITKPGQDAPEEHKVDGISGGTITSKGLEEMLLSDFQSYSEFLKKKKS</sequence>
<comment type="subcellular location">
    <subcellularLocation>
        <location evidence="16">Cell membrane</location>
        <topology evidence="16">Single-pass membrane protein</topology>
    </subcellularLocation>
</comment>
<evidence type="ECO:0000256" key="13">
    <source>
        <dbReference type="ARBA" id="ARBA00023075"/>
    </source>
</evidence>
<dbReference type="EMBL" id="FQZE01000045">
    <property type="protein sequence ID" value="SHJ98206.1"/>
    <property type="molecule type" value="Genomic_DNA"/>
</dbReference>
<dbReference type="InterPro" id="IPR007329">
    <property type="entry name" value="FMN-bd"/>
</dbReference>
<dbReference type="GO" id="GO:0006814">
    <property type="term" value="P:sodium ion transport"/>
    <property type="evidence" value="ECO:0007669"/>
    <property type="project" value="UniProtKB-UniRule"/>
</dbReference>
<organism evidence="19 20">
    <name type="scientific">Tangfeifania diversioriginum</name>
    <dbReference type="NCBI Taxonomy" id="1168035"/>
    <lineage>
        <taxon>Bacteria</taxon>
        <taxon>Pseudomonadati</taxon>
        <taxon>Bacteroidota</taxon>
        <taxon>Bacteroidia</taxon>
        <taxon>Marinilabiliales</taxon>
        <taxon>Prolixibacteraceae</taxon>
        <taxon>Tangfeifania</taxon>
    </lineage>
</organism>
<evidence type="ECO:0000256" key="1">
    <source>
        <dbReference type="ARBA" id="ARBA00022448"/>
    </source>
</evidence>
<keyword evidence="3" id="KW-0997">Cell inner membrane</keyword>
<dbReference type="GO" id="GO:0016655">
    <property type="term" value="F:oxidoreductase activity, acting on NAD(P)H, quinone or similar compound as acceptor"/>
    <property type="evidence" value="ECO:0007669"/>
    <property type="project" value="UniProtKB-UniRule"/>
</dbReference>
<comment type="catalytic activity">
    <reaction evidence="16 17">
        <text>a ubiquinone + n Na(+)(in) + NADH + H(+) = a ubiquinol + n Na(+)(out) + NAD(+)</text>
        <dbReference type="Rhea" id="RHEA:47748"/>
        <dbReference type="Rhea" id="RHEA-COMP:9565"/>
        <dbReference type="Rhea" id="RHEA-COMP:9566"/>
        <dbReference type="ChEBI" id="CHEBI:15378"/>
        <dbReference type="ChEBI" id="CHEBI:16389"/>
        <dbReference type="ChEBI" id="CHEBI:17976"/>
        <dbReference type="ChEBI" id="CHEBI:29101"/>
        <dbReference type="ChEBI" id="CHEBI:57540"/>
        <dbReference type="ChEBI" id="CHEBI:57945"/>
        <dbReference type="EC" id="7.2.1.1"/>
    </reaction>
</comment>
<dbReference type="Pfam" id="PF04205">
    <property type="entry name" value="FMN_bind"/>
    <property type="match status" value="1"/>
</dbReference>
<reference evidence="19 20" key="1">
    <citation type="submission" date="2016-11" db="EMBL/GenBank/DDBJ databases">
        <authorList>
            <person name="Jaros S."/>
            <person name="Januszkiewicz K."/>
            <person name="Wedrychowicz H."/>
        </authorList>
    </citation>
    <scope>NUCLEOTIDE SEQUENCE [LARGE SCALE GENOMIC DNA]</scope>
    <source>
        <strain evidence="19 20">DSM 27063</strain>
    </source>
</reference>
<keyword evidence="10 16" id="KW-0520">NAD</keyword>
<keyword evidence="12 16" id="KW-0406">Ion transport</keyword>
<dbReference type="SMART" id="SM00900">
    <property type="entry name" value="FMN_bind"/>
    <property type="match status" value="1"/>
</dbReference>
<dbReference type="PANTHER" id="PTHR37838">
    <property type="entry name" value="NA(+)-TRANSLOCATING NADH-QUINONE REDUCTASE SUBUNIT C"/>
    <property type="match status" value="1"/>
</dbReference>
<evidence type="ECO:0000256" key="6">
    <source>
        <dbReference type="ARBA" id="ARBA00022643"/>
    </source>
</evidence>
<evidence type="ECO:0000256" key="2">
    <source>
        <dbReference type="ARBA" id="ARBA00022475"/>
    </source>
</evidence>
<keyword evidence="7 16" id="KW-0812">Transmembrane</keyword>
<protein>
    <recommendedName>
        <fullName evidence="16 17">Na(+)-translocating NADH-quinone reductase subunit C</fullName>
        <shortName evidence="16 17">Na(+)-NQR subunit C</shortName>
        <shortName evidence="16 17">Na(+)-translocating NQR subunit C</shortName>
        <ecNumber evidence="16 17">7.2.1.1</ecNumber>
    </recommendedName>
    <alternativeName>
        <fullName evidence="16 17">NQR complex subunit C</fullName>
    </alternativeName>
    <alternativeName>
        <fullName evidence="16 17">NQR-1 subunit C</fullName>
    </alternativeName>
</protein>
<dbReference type="GO" id="GO:0005886">
    <property type="term" value="C:plasma membrane"/>
    <property type="evidence" value="ECO:0007669"/>
    <property type="project" value="UniProtKB-SubCell"/>
</dbReference>
<keyword evidence="15 16" id="KW-0739">Sodium transport</keyword>
<evidence type="ECO:0000256" key="12">
    <source>
        <dbReference type="ARBA" id="ARBA00023065"/>
    </source>
</evidence>
<evidence type="ECO:0000256" key="8">
    <source>
        <dbReference type="ARBA" id="ARBA00022967"/>
    </source>
</evidence>
<feature type="transmembrane region" description="Helical" evidence="16">
    <location>
        <begin position="7"/>
        <end position="31"/>
    </location>
</feature>
<keyword evidence="1 16" id="KW-0813">Transport</keyword>
<dbReference type="InterPro" id="IPR010204">
    <property type="entry name" value="NqrC"/>
</dbReference>
<feature type="modified residue" description="FMN phosphoryl threonine" evidence="16">
    <location>
        <position position="207"/>
    </location>
</feature>
<keyword evidence="6 16" id="KW-0288">FMN</keyword>